<dbReference type="PANTHER" id="PTHR45036:SF1">
    <property type="entry name" value="METHYLTRANSFERASE LIKE 7A"/>
    <property type="match status" value="1"/>
</dbReference>
<reference evidence="2 3" key="1">
    <citation type="journal article" date="2020" name="ISME J.">
        <title>Enrichment and physiological characterization of a novel comammox Nitrospira indicates ammonium inhibition of complete nitrification.</title>
        <authorList>
            <person name="Sakoula D."/>
            <person name="Koch H."/>
            <person name="Frank J."/>
            <person name="Jetten M.S.M."/>
            <person name="van Kessel M.A.H.J."/>
            <person name="Lucker S."/>
        </authorList>
    </citation>
    <scope>NUCLEOTIDE SEQUENCE [LARGE SCALE GENOMIC DNA]</scope>
    <source>
        <strain evidence="2">Comreactor17</strain>
    </source>
</reference>
<dbReference type="GO" id="GO:0008757">
    <property type="term" value="F:S-adenosylmethionine-dependent methyltransferase activity"/>
    <property type="evidence" value="ECO:0007669"/>
    <property type="project" value="InterPro"/>
</dbReference>
<dbReference type="Pfam" id="PF08241">
    <property type="entry name" value="Methyltransf_11"/>
    <property type="match status" value="1"/>
</dbReference>
<dbReference type="InterPro" id="IPR013216">
    <property type="entry name" value="Methyltransf_11"/>
</dbReference>
<dbReference type="PANTHER" id="PTHR45036">
    <property type="entry name" value="METHYLTRANSFERASE LIKE 7B"/>
    <property type="match status" value="1"/>
</dbReference>
<evidence type="ECO:0000313" key="2">
    <source>
        <dbReference type="EMBL" id="QPD02705.1"/>
    </source>
</evidence>
<dbReference type="KEGG" id="nkf:Nkreftii_000479"/>
<dbReference type="CDD" id="cd02440">
    <property type="entry name" value="AdoMet_MTases"/>
    <property type="match status" value="1"/>
</dbReference>
<keyword evidence="2" id="KW-0808">Transferase</keyword>
<dbReference type="SUPFAM" id="SSF53335">
    <property type="entry name" value="S-adenosyl-L-methionine-dependent methyltransferases"/>
    <property type="match status" value="1"/>
</dbReference>
<organism evidence="2 3">
    <name type="scientific">Candidatus Nitrospira kreftii</name>
    <dbReference type="NCBI Taxonomy" id="2652173"/>
    <lineage>
        <taxon>Bacteria</taxon>
        <taxon>Pseudomonadati</taxon>
        <taxon>Nitrospirota</taxon>
        <taxon>Nitrospiria</taxon>
        <taxon>Nitrospirales</taxon>
        <taxon>Nitrospiraceae</taxon>
        <taxon>Nitrospira</taxon>
    </lineage>
</organism>
<dbReference type="AlphaFoldDB" id="A0A7S8FB74"/>
<feature type="domain" description="Methyltransferase type 11" evidence="1">
    <location>
        <begin position="38"/>
        <end position="133"/>
    </location>
</feature>
<dbReference type="Gene3D" id="3.40.50.150">
    <property type="entry name" value="Vaccinia Virus protein VP39"/>
    <property type="match status" value="1"/>
</dbReference>
<dbReference type="EMBL" id="CP047423">
    <property type="protein sequence ID" value="QPD02705.1"/>
    <property type="molecule type" value="Genomic_DNA"/>
</dbReference>
<proteinExistence type="predicted"/>
<accession>A0A7S8FB74</accession>
<dbReference type="InterPro" id="IPR052356">
    <property type="entry name" value="Thiol_S-MT"/>
</dbReference>
<dbReference type="GO" id="GO:0032259">
    <property type="term" value="P:methylation"/>
    <property type="evidence" value="ECO:0007669"/>
    <property type="project" value="UniProtKB-KW"/>
</dbReference>
<dbReference type="EC" id="2.1.1.-" evidence="2"/>
<name>A0A7S8FB74_9BACT</name>
<keyword evidence="2" id="KW-0489">Methyltransferase</keyword>
<gene>
    <name evidence="2" type="ORF">Nkreftii_000479</name>
</gene>
<protein>
    <submittedName>
        <fullName evidence="2">Putative Methyltransferase</fullName>
        <ecNumber evidence="2">2.1.1.-</ecNumber>
    </submittedName>
</protein>
<dbReference type="Proteomes" id="UP000593737">
    <property type="component" value="Chromosome"/>
</dbReference>
<dbReference type="InterPro" id="IPR029063">
    <property type="entry name" value="SAM-dependent_MTases_sf"/>
</dbReference>
<sequence>MGLYASHIFPRLMDHVMRGEEFQRLRRELLRQVVGEVLEIGFGTGLNLAHYGPNVSRVRAVDPAAMLSARVAERRSAVQFPVEITHQEAERLPYGDQTFDTIVSTWTLCTIPNAVRALREVERVLKPGGRFLFLEHGRSDDHKIARWQDRLNPIQNVIGCGCNLNRQIDQLIIQAGLTIVRLDRFSMPSVPRLAGEMYRGTAVEKN</sequence>
<evidence type="ECO:0000313" key="3">
    <source>
        <dbReference type="Proteomes" id="UP000593737"/>
    </source>
</evidence>
<evidence type="ECO:0000259" key="1">
    <source>
        <dbReference type="Pfam" id="PF08241"/>
    </source>
</evidence>